<organism evidence="7 8">
    <name type="scientific">Paramicrobacterium humi</name>
    <dbReference type="NCBI Taxonomy" id="640635"/>
    <lineage>
        <taxon>Bacteria</taxon>
        <taxon>Bacillati</taxon>
        <taxon>Actinomycetota</taxon>
        <taxon>Actinomycetes</taxon>
        <taxon>Micrococcales</taxon>
        <taxon>Microbacteriaceae</taxon>
        <taxon>Paramicrobacterium</taxon>
    </lineage>
</organism>
<protein>
    <submittedName>
        <fullName evidence="7">Uncharacterized membrane protein YckC, RDD family</fullName>
    </submittedName>
</protein>
<dbReference type="STRING" id="640635.SAMN04489806_2373"/>
<keyword evidence="2 5" id="KW-0812">Transmembrane</keyword>
<reference evidence="7 8" key="1">
    <citation type="submission" date="2016-10" db="EMBL/GenBank/DDBJ databases">
        <authorList>
            <person name="de Groot N.N."/>
        </authorList>
    </citation>
    <scope>NUCLEOTIDE SEQUENCE [LARGE SCALE GENOMIC DNA]</scope>
    <source>
        <strain evidence="7 8">DSM 21799</strain>
    </source>
</reference>
<comment type="subcellular location">
    <subcellularLocation>
        <location evidence="1">Membrane</location>
        <topology evidence="1">Multi-pass membrane protein</topology>
    </subcellularLocation>
</comment>
<dbReference type="InterPro" id="IPR010432">
    <property type="entry name" value="RDD"/>
</dbReference>
<keyword evidence="8" id="KW-1185">Reference proteome</keyword>
<accession>A0A1H4P3M9</accession>
<feature type="transmembrane region" description="Helical" evidence="5">
    <location>
        <begin position="36"/>
        <end position="60"/>
    </location>
</feature>
<evidence type="ECO:0000313" key="7">
    <source>
        <dbReference type="EMBL" id="SEC01532.1"/>
    </source>
</evidence>
<evidence type="ECO:0000259" key="6">
    <source>
        <dbReference type="Pfam" id="PF06271"/>
    </source>
</evidence>
<dbReference type="AlphaFoldDB" id="A0A1H4P3M9"/>
<feature type="domain" description="RDD" evidence="6">
    <location>
        <begin position="30"/>
        <end position="159"/>
    </location>
</feature>
<keyword evidence="3 5" id="KW-1133">Transmembrane helix</keyword>
<dbReference type="GO" id="GO:0016020">
    <property type="term" value="C:membrane"/>
    <property type="evidence" value="ECO:0007669"/>
    <property type="project" value="UniProtKB-SubCell"/>
</dbReference>
<dbReference type="PANTHER" id="PTHR38480">
    <property type="entry name" value="SLR0254 PROTEIN"/>
    <property type="match status" value="1"/>
</dbReference>
<dbReference type="Pfam" id="PF06271">
    <property type="entry name" value="RDD"/>
    <property type="match status" value="1"/>
</dbReference>
<feature type="transmembrane region" description="Helical" evidence="5">
    <location>
        <begin position="72"/>
        <end position="90"/>
    </location>
</feature>
<gene>
    <name evidence="7" type="ORF">SAMN04489806_2373</name>
</gene>
<keyword evidence="4 5" id="KW-0472">Membrane</keyword>
<proteinExistence type="predicted"/>
<evidence type="ECO:0000313" key="8">
    <source>
        <dbReference type="Proteomes" id="UP000199183"/>
    </source>
</evidence>
<dbReference type="Proteomes" id="UP000199183">
    <property type="component" value="Unassembled WGS sequence"/>
</dbReference>
<name>A0A1H4P3M9_9MICO</name>
<evidence type="ECO:0000256" key="5">
    <source>
        <dbReference type="SAM" id="Phobius"/>
    </source>
</evidence>
<feature type="transmembrane region" description="Helical" evidence="5">
    <location>
        <begin position="121"/>
        <end position="146"/>
    </location>
</feature>
<evidence type="ECO:0000256" key="2">
    <source>
        <dbReference type="ARBA" id="ARBA00022692"/>
    </source>
</evidence>
<dbReference type="EMBL" id="FNRY01000001">
    <property type="protein sequence ID" value="SEC01532.1"/>
    <property type="molecule type" value="Genomic_DNA"/>
</dbReference>
<sequence length="282" mass="30439">MIPMTPREDPGAHDEELITGEAVALDVRSAGFMLRAAGALIDVAVSVIIALVLIFILLTVSATTGMDEAANQAFIISIIVFATIVVPAGVELLSHGRSLGKLAVGARIVRDDGGAIGFRHAFIRALVGFFEIYMTFGGGAALVGLLNARSKRIGDMLAGTYSQHERVPRTIEPVIGLPQPLTGWAAVADVGRMPDRLSRRIAQFLSQAPKLTPDSRFRLASELAREASAYVSPLPDVDPLMFLYGVAAVRRDRSYRALMLERQRLERLTPVLTSAPHGFPER</sequence>
<evidence type="ECO:0000256" key="3">
    <source>
        <dbReference type="ARBA" id="ARBA00022989"/>
    </source>
</evidence>
<evidence type="ECO:0000256" key="4">
    <source>
        <dbReference type="ARBA" id="ARBA00023136"/>
    </source>
</evidence>
<dbReference type="PANTHER" id="PTHR38480:SF1">
    <property type="entry name" value="SLR0254 PROTEIN"/>
    <property type="match status" value="1"/>
</dbReference>
<evidence type="ECO:0000256" key="1">
    <source>
        <dbReference type="ARBA" id="ARBA00004141"/>
    </source>
</evidence>